<keyword evidence="12" id="KW-1185">Reference proteome</keyword>
<gene>
    <name evidence="11" type="ORF">GBAR_LOCUS19244</name>
</gene>
<keyword evidence="5" id="KW-0808">Transferase</keyword>
<dbReference type="GO" id="GO:0009073">
    <property type="term" value="P:aromatic amino acid family biosynthetic process"/>
    <property type="evidence" value="ECO:0007669"/>
    <property type="project" value="UniProtKB-KW"/>
</dbReference>
<dbReference type="InterPro" id="IPR031322">
    <property type="entry name" value="Shikimate/glucono_kinase"/>
</dbReference>
<keyword evidence="8" id="KW-0067">ATP-binding</keyword>
<evidence type="ECO:0000256" key="2">
    <source>
        <dbReference type="ARBA" id="ARBA00006997"/>
    </source>
</evidence>
<keyword evidence="6" id="KW-0547">Nucleotide-binding</keyword>
<dbReference type="SUPFAM" id="SSF52540">
    <property type="entry name" value="P-loop containing nucleoside triphosphate hydrolases"/>
    <property type="match status" value="1"/>
</dbReference>
<evidence type="ECO:0000313" key="11">
    <source>
        <dbReference type="EMBL" id="CAI8034101.1"/>
    </source>
</evidence>
<dbReference type="GO" id="GO:0005524">
    <property type="term" value="F:ATP binding"/>
    <property type="evidence" value="ECO:0007669"/>
    <property type="project" value="UniProtKB-KW"/>
</dbReference>
<comment type="similarity">
    <text evidence="2">Belongs to the shikimate kinase family.</text>
</comment>
<evidence type="ECO:0000256" key="1">
    <source>
        <dbReference type="ARBA" id="ARBA00004842"/>
    </source>
</evidence>
<dbReference type="InterPro" id="IPR000623">
    <property type="entry name" value="Shikimate_kinase/TSH1"/>
</dbReference>
<name>A0AA35SSW5_GEOBA</name>
<evidence type="ECO:0000256" key="5">
    <source>
        <dbReference type="ARBA" id="ARBA00022679"/>
    </source>
</evidence>
<keyword evidence="9" id="KW-0057">Aromatic amino acid biosynthesis</keyword>
<dbReference type="HAMAP" id="MF_00109">
    <property type="entry name" value="Shikimate_kinase"/>
    <property type="match status" value="1"/>
</dbReference>
<comment type="caution">
    <text evidence="11">The sequence shown here is derived from an EMBL/GenBank/DDBJ whole genome shotgun (WGS) entry which is preliminary data.</text>
</comment>
<evidence type="ECO:0000256" key="4">
    <source>
        <dbReference type="ARBA" id="ARBA00022605"/>
    </source>
</evidence>
<dbReference type="GO" id="GO:0008652">
    <property type="term" value="P:amino acid biosynthetic process"/>
    <property type="evidence" value="ECO:0007669"/>
    <property type="project" value="UniProtKB-KW"/>
</dbReference>
<dbReference type="PANTHER" id="PTHR21087:SF16">
    <property type="entry name" value="SHIKIMATE KINASE 1, CHLOROPLASTIC"/>
    <property type="match status" value="1"/>
</dbReference>
<dbReference type="EC" id="2.7.1.71" evidence="3"/>
<comment type="catalytic activity">
    <reaction evidence="10">
        <text>shikimate + ATP = 3-phosphoshikimate + ADP + H(+)</text>
        <dbReference type="Rhea" id="RHEA:13121"/>
        <dbReference type="ChEBI" id="CHEBI:15378"/>
        <dbReference type="ChEBI" id="CHEBI:30616"/>
        <dbReference type="ChEBI" id="CHEBI:36208"/>
        <dbReference type="ChEBI" id="CHEBI:145989"/>
        <dbReference type="ChEBI" id="CHEBI:456216"/>
        <dbReference type="EC" id="2.7.1.71"/>
    </reaction>
</comment>
<dbReference type="InterPro" id="IPR027417">
    <property type="entry name" value="P-loop_NTPase"/>
</dbReference>
<reference evidence="11" key="1">
    <citation type="submission" date="2023-03" db="EMBL/GenBank/DDBJ databases">
        <authorList>
            <person name="Steffen K."/>
            <person name="Cardenas P."/>
        </authorList>
    </citation>
    <scope>NUCLEOTIDE SEQUENCE</scope>
</reference>
<evidence type="ECO:0000256" key="7">
    <source>
        <dbReference type="ARBA" id="ARBA00022777"/>
    </source>
</evidence>
<evidence type="ECO:0000256" key="9">
    <source>
        <dbReference type="ARBA" id="ARBA00023141"/>
    </source>
</evidence>
<evidence type="ECO:0000256" key="8">
    <source>
        <dbReference type="ARBA" id="ARBA00022840"/>
    </source>
</evidence>
<dbReference type="GO" id="GO:0005829">
    <property type="term" value="C:cytosol"/>
    <property type="evidence" value="ECO:0007669"/>
    <property type="project" value="TreeGrafter"/>
</dbReference>
<sequence>MRYVDTDDIVERDSGRHISDIFAEDGEPAFRELESEAVCKVSKLHNHVIATGGGVVLKESNMTELKRNGIVFCLTATAEEIYRRVGHQTHRPLLQDPDPLAKIQSMLAERQPYYADADHMIRTTGRSFGEIITHIKRVFTKRIRNPK</sequence>
<proteinExistence type="inferred from homology"/>
<protein>
    <recommendedName>
        <fullName evidence="3">shikimate kinase</fullName>
        <ecNumber evidence="3">2.7.1.71</ecNumber>
    </recommendedName>
</protein>
<evidence type="ECO:0000256" key="6">
    <source>
        <dbReference type="ARBA" id="ARBA00022741"/>
    </source>
</evidence>
<dbReference type="PRINTS" id="PR01100">
    <property type="entry name" value="SHIKIMTKNASE"/>
</dbReference>
<comment type="pathway">
    <text evidence="1">Metabolic intermediate biosynthesis; chorismate biosynthesis; chorismate from D-erythrose 4-phosphate and phosphoenolpyruvate: step 5/7.</text>
</comment>
<dbReference type="GO" id="GO:0004765">
    <property type="term" value="F:shikimate kinase activity"/>
    <property type="evidence" value="ECO:0007669"/>
    <property type="project" value="UniProtKB-EC"/>
</dbReference>
<dbReference type="Gene3D" id="3.40.50.300">
    <property type="entry name" value="P-loop containing nucleotide triphosphate hydrolases"/>
    <property type="match status" value="1"/>
</dbReference>
<evidence type="ECO:0000313" key="12">
    <source>
        <dbReference type="Proteomes" id="UP001174909"/>
    </source>
</evidence>
<organism evidence="11 12">
    <name type="scientific">Geodia barretti</name>
    <name type="common">Barrett's horny sponge</name>
    <dbReference type="NCBI Taxonomy" id="519541"/>
    <lineage>
        <taxon>Eukaryota</taxon>
        <taxon>Metazoa</taxon>
        <taxon>Porifera</taxon>
        <taxon>Demospongiae</taxon>
        <taxon>Heteroscleromorpha</taxon>
        <taxon>Tetractinellida</taxon>
        <taxon>Astrophorina</taxon>
        <taxon>Geodiidae</taxon>
        <taxon>Geodia</taxon>
    </lineage>
</organism>
<dbReference type="PANTHER" id="PTHR21087">
    <property type="entry name" value="SHIKIMATE KINASE"/>
    <property type="match status" value="1"/>
</dbReference>
<evidence type="ECO:0000256" key="10">
    <source>
        <dbReference type="ARBA" id="ARBA00048567"/>
    </source>
</evidence>
<dbReference type="InterPro" id="IPR023000">
    <property type="entry name" value="Shikimate_kinase_CS"/>
</dbReference>
<keyword evidence="4" id="KW-0028">Amino-acid biosynthesis</keyword>
<dbReference type="Proteomes" id="UP001174909">
    <property type="component" value="Unassembled WGS sequence"/>
</dbReference>
<keyword evidence="7 11" id="KW-0418">Kinase</keyword>
<evidence type="ECO:0000256" key="3">
    <source>
        <dbReference type="ARBA" id="ARBA00012154"/>
    </source>
</evidence>
<dbReference type="PROSITE" id="PS01128">
    <property type="entry name" value="SHIKIMATE_KINASE"/>
    <property type="match status" value="1"/>
</dbReference>
<dbReference type="Pfam" id="PF01202">
    <property type="entry name" value="SKI"/>
    <property type="match status" value="1"/>
</dbReference>
<dbReference type="AlphaFoldDB" id="A0AA35SSW5"/>
<accession>A0AA35SSW5</accession>
<dbReference type="CDD" id="cd00464">
    <property type="entry name" value="SK"/>
    <property type="match status" value="1"/>
</dbReference>
<dbReference type="EMBL" id="CASHTH010002712">
    <property type="protein sequence ID" value="CAI8034101.1"/>
    <property type="molecule type" value="Genomic_DNA"/>
</dbReference>